<reference evidence="10" key="1">
    <citation type="journal article" date="2019" name="Int. J. Syst. Evol. Microbiol.">
        <title>The Global Catalogue of Microorganisms (GCM) 10K type strain sequencing project: providing services to taxonomists for standard genome sequencing and annotation.</title>
        <authorList>
            <consortium name="The Broad Institute Genomics Platform"/>
            <consortium name="The Broad Institute Genome Sequencing Center for Infectious Disease"/>
            <person name="Wu L."/>
            <person name="Ma J."/>
        </authorList>
    </citation>
    <scope>NUCLEOTIDE SEQUENCE [LARGE SCALE GENOMIC DNA]</scope>
    <source>
        <strain evidence="10">SHR3</strain>
    </source>
</reference>
<evidence type="ECO:0000313" key="9">
    <source>
        <dbReference type="EMBL" id="MFC5770452.1"/>
    </source>
</evidence>
<dbReference type="Proteomes" id="UP001595974">
    <property type="component" value="Unassembled WGS sequence"/>
</dbReference>
<dbReference type="Pfam" id="PF02687">
    <property type="entry name" value="FtsX"/>
    <property type="match status" value="1"/>
</dbReference>
<protein>
    <submittedName>
        <fullName evidence="9">ABC transporter permease</fullName>
    </submittedName>
</protein>
<keyword evidence="3 6" id="KW-0812">Transmembrane</keyword>
<feature type="transmembrane region" description="Helical" evidence="6">
    <location>
        <begin position="301"/>
        <end position="322"/>
    </location>
</feature>
<accession>A0ABW1AT22</accession>
<gene>
    <name evidence="9" type="ORF">ACFPTN_13795</name>
</gene>
<dbReference type="Pfam" id="PF12704">
    <property type="entry name" value="MacB_PCD"/>
    <property type="match status" value="1"/>
</dbReference>
<name>A0ABW1AT22_9RHOO</name>
<dbReference type="InterPro" id="IPR051125">
    <property type="entry name" value="ABC-4/HrtB_transporter"/>
</dbReference>
<evidence type="ECO:0000256" key="3">
    <source>
        <dbReference type="ARBA" id="ARBA00022692"/>
    </source>
</evidence>
<keyword evidence="4 6" id="KW-1133">Transmembrane helix</keyword>
<feature type="transmembrane region" description="Helical" evidence="6">
    <location>
        <begin position="395"/>
        <end position="412"/>
    </location>
</feature>
<evidence type="ECO:0000256" key="5">
    <source>
        <dbReference type="ARBA" id="ARBA00023136"/>
    </source>
</evidence>
<dbReference type="EMBL" id="JBHSOG010000050">
    <property type="protein sequence ID" value="MFC5770452.1"/>
    <property type="molecule type" value="Genomic_DNA"/>
</dbReference>
<evidence type="ECO:0000259" key="8">
    <source>
        <dbReference type="Pfam" id="PF12704"/>
    </source>
</evidence>
<evidence type="ECO:0000256" key="1">
    <source>
        <dbReference type="ARBA" id="ARBA00004651"/>
    </source>
</evidence>
<comment type="subcellular location">
    <subcellularLocation>
        <location evidence="1">Cell membrane</location>
        <topology evidence="1">Multi-pass membrane protein</topology>
    </subcellularLocation>
</comment>
<feature type="transmembrane region" description="Helical" evidence="6">
    <location>
        <begin position="20"/>
        <end position="39"/>
    </location>
</feature>
<feature type="domain" description="ABC3 transporter permease C-terminal" evidence="7">
    <location>
        <begin position="301"/>
        <end position="417"/>
    </location>
</feature>
<feature type="domain" description="MacB-like periplasmic core" evidence="8">
    <location>
        <begin position="24"/>
        <end position="208"/>
    </location>
</feature>
<keyword evidence="2" id="KW-1003">Cell membrane</keyword>
<dbReference type="PROSITE" id="PS51257">
    <property type="entry name" value="PROKAR_LIPOPROTEIN"/>
    <property type="match status" value="1"/>
</dbReference>
<dbReference type="PANTHER" id="PTHR43738:SF2">
    <property type="entry name" value="ABC TRANSPORTER PERMEASE"/>
    <property type="match status" value="1"/>
</dbReference>
<dbReference type="PANTHER" id="PTHR43738">
    <property type="entry name" value="ABC TRANSPORTER, MEMBRANE PROTEIN"/>
    <property type="match status" value="1"/>
</dbReference>
<dbReference type="RefSeq" id="WP_096445054.1">
    <property type="nucleotide sequence ID" value="NZ_JBHSOG010000050.1"/>
</dbReference>
<keyword evidence="10" id="KW-1185">Reference proteome</keyword>
<dbReference type="InterPro" id="IPR025857">
    <property type="entry name" value="MacB_PCD"/>
</dbReference>
<evidence type="ECO:0000256" key="4">
    <source>
        <dbReference type="ARBA" id="ARBA00022989"/>
    </source>
</evidence>
<evidence type="ECO:0000256" key="2">
    <source>
        <dbReference type="ARBA" id="ARBA00022475"/>
    </source>
</evidence>
<organism evidence="9 10">
    <name type="scientific">Thauera sinica</name>
    <dbReference type="NCBI Taxonomy" id="2665146"/>
    <lineage>
        <taxon>Bacteria</taxon>
        <taxon>Pseudomonadati</taxon>
        <taxon>Pseudomonadota</taxon>
        <taxon>Betaproteobacteria</taxon>
        <taxon>Rhodocyclales</taxon>
        <taxon>Zoogloeaceae</taxon>
        <taxon>Thauera</taxon>
    </lineage>
</organism>
<proteinExistence type="predicted"/>
<dbReference type="InterPro" id="IPR003838">
    <property type="entry name" value="ABC3_permease_C"/>
</dbReference>
<keyword evidence="5 6" id="KW-0472">Membrane</keyword>
<evidence type="ECO:0000256" key="6">
    <source>
        <dbReference type="SAM" id="Phobius"/>
    </source>
</evidence>
<evidence type="ECO:0000259" key="7">
    <source>
        <dbReference type="Pfam" id="PF02687"/>
    </source>
</evidence>
<sequence>MRAWRFLLPLAWASAWNRRATLGLTLIAIVLASCLLLAVERLRHDVRESFAESVSGTDLIVGARGSPLQLVLYSVFRLGDASNNIGWDSYRKIAANPAVAWTIPLSLGDSHRGYPVLGTNGDYFAHFRYGLKTPLAIAEGRAFADGHDGIFEAVLGAEVAQQLGYRPGRRIVLSHGSGPLPGLDHAEKPFTVVGILAPTGTPVDRTVHVGLAAIEAIHLDWQGGMPLPGVEIPAAMVGKFDLTPKEVTAFLVGLHQRTAVFGVQRTIAGFRDEPLQAVLPGVVLDQLWQSLAFGEKLLRGLSWLILVLGLAGLLAVMLAGLGERRRELAILRALGASLPHIVILLLLESLILGLAGAFGGCVLLTAASMAAGPWLAQNWGIVLHSLLPGADEWSLLAAIVAVSLLAGLLPAWRASRLALADGLTPRL</sequence>
<evidence type="ECO:0000313" key="10">
    <source>
        <dbReference type="Proteomes" id="UP001595974"/>
    </source>
</evidence>
<comment type="caution">
    <text evidence="9">The sequence shown here is derived from an EMBL/GenBank/DDBJ whole genome shotgun (WGS) entry which is preliminary data.</text>
</comment>